<dbReference type="AlphaFoldDB" id="A0A8J2H2R2"/>
<proteinExistence type="predicted"/>
<evidence type="ECO:0000313" key="2">
    <source>
        <dbReference type="EMBL" id="CAG5075445.1"/>
    </source>
</evidence>
<dbReference type="EMBL" id="CAJNRD030001116">
    <property type="protein sequence ID" value="CAG5075444.1"/>
    <property type="molecule type" value="Genomic_DNA"/>
</dbReference>
<name>A0A8J2H2R2_COTCN</name>
<evidence type="ECO:0000313" key="1">
    <source>
        <dbReference type="EMBL" id="CAG5075444.1"/>
    </source>
</evidence>
<keyword evidence="5" id="KW-1185">Reference proteome</keyword>
<evidence type="ECO:0000313" key="4">
    <source>
        <dbReference type="EMBL" id="CAG5075447.1"/>
    </source>
</evidence>
<comment type="caution">
    <text evidence="2">The sequence shown here is derived from an EMBL/GenBank/DDBJ whole genome shotgun (WGS) entry which is preliminary data.</text>
</comment>
<protein>
    <submittedName>
        <fullName evidence="1">Cc_HzNVorf64_a</fullName>
    </submittedName>
    <submittedName>
        <fullName evidence="2">Cc_HzNVorf64_b</fullName>
    </submittedName>
    <submittedName>
        <fullName evidence="3">Cc_HzNVorf64_c</fullName>
    </submittedName>
    <submittedName>
        <fullName evidence="4">Cc_HzNVorf64_d</fullName>
    </submittedName>
</protein>
<dbReference type="EMBL" id="CAJNRD030001116">
    <property type="protein sequence ID" value="CAG5075446.1"/>
    <property type="molecule type" value="Genomic_DNA"/>
</dbReference>
<sequence length="390" mass="45596">MDIKKFELIIADNIPQGVFIKDQNDQVIENIGISENGQFIYNNIQYVVFENILSLRQHHSTFEYDDLAIKEFSIMNVISAQKVLTWIATIHQHSLDYQTVPCMSSITDALQTISEELKLQADDAAADNNLKEMFNIFLNLLNDLIKEITPEQLAIIYQYSNIAKLKIGDLPLSDLLKISSQYLYDLLSYNESMLERVSLTYPMQMLSYVMRIFLLLFSRFNIPFTDDETILIHEITAILIDLLSDRLTTNVYLKHGNSYATGMIQQINRKYPALANVTDINKVDQFLQNNSDFKNFIEINYRDFNLWPFVLSINMTIQHRVLFNIKSCLDNFRLRDHKKIDVQPKEVIDLLEKICEPYVQTKQYERYNEVCFKQIVSSELFSKICNFMCT</sequence>
<accession>A0A8J2H2R2</accession>
<dbReference type="EMBL" id="CAJNRD030001116">
    <property type="protein sequence ID" value="CAG5075447.1"/>
    <property type="molecule type" value="Genomic_DNA"/>
</dbReference>
<reference evidence="2" key="1">
    <citation type="submission" date="2021-04" db="EMBL/GenBank/DDBJ databases">
        <authorList>
            <person name="Chebbi M.A.C M."/>
        </authorList>
    </citation>
    <scope>NUCLEOTIDE SEQUENCE</scope>
</reference>
<evidence type="ECO:0000313" key="3">
    <source>
        <dbReference type="EMBL" id="CAG5075446.1"/>
    </source>
</evidence>
<dbReference type="OrthoDB" id="7656123at2759"/>
<evidence type="ECO:0000313" key="5">
    <source>
        <dbReference type="Proteomes" id="UP000786811"/>
    </source>
</evidence>
<gene>
    <name evidence="1" type="ORF">HICCMSTLAB_LOCUS1598</name>
    <name evidence="2" type="ORF">HICCMSTLAB_LOCUS1599</name>
    <name evidence="3" type="ORF">HICCMSTLAB_LOCUS1600</name>
    <name evidence="4" type="ORF">HICCMSTLAB_LOCUS1601</name>
</gene>
<dbReference type="EMBL" id="CAJNRD030001116">
    <property type="protein sequence ID" value="CAG5075445.1"/>
    <property type="molecule type" value="Genomic_DNA"/>
</dbReference>
<dbReference type="Proteomes" id="UP000786811">
    <property type="component" value="Unassembled WGS sequence"/>
</dbReference>
<organism evidence="2 5">
    <name type="scientific">Cotesia congregata</name>
    <name type="common">Parasitoid wasp</name>
    <name type="synonym">Apanteles congregatus</name>
    <dbReference type="NCBI Taxonomy" id="51543"/>
    <lineage>
        <taxon>Eukaryota</taxon>
        <taxon>Metazoa</taxon>
        <taxon>Ecdysozoa</taxon>
        <taxon>Arthropoda</taxon>
        <taxon>Hexapoda</taxon>
        <taxon>Insecta</taxon>
        <taxon>Pterygota</taxon>
        <taxon>Neoptera</taxon>
        <taxon>Endopterygota</taxon>
        <taxon>Hymenoptera</taxon>
        <taxon>Apocrita</taxon>
        <taxon>Ichneumonoidea</taxon>
        <taxon>Braconidae</taxon>
        <taxon>Microgastrinae</taxon>
        <taxon>Cotesia</taxon>
    </lineage>
</organism>